<dbReference type="AlphaFoldDB" id="A0A829Q5J1"/>
<gene>
    <name evidence="1" type="ORF">I543_3261</name>
</gene>
<evidence type="ECO:0000313" key="2">
    <source>
        <dbReference type="Proteomes" id="UP000020103"/>
    </source>
</evidence>
<accession>A0A829Q5J1</accession>
<proteinExistence type="predicted"/>
<name>A0A829Q5J1_9MYCO</name>
<protein>
    <submittedName>
        <fullName evidence="1">Uncharacterized protein</fullName>
    </submittedName>
</protein>
<sequence>MLGFENGAFELNGAGHDHLPVWIYVLGRMYTNPLVGRYSPARFRRTESLESFR</sequence>
<dbReference type="Proteomes" id="UP000020103">
    <property type="component" value="Unassembled WGS sequence"/>
</dbReference>
<reference evidence="1 2" key="1">
    <citation type="submission" date="2013-12" db="EMBL/GenBank/DDBJ databases">
        <authorList>
            <person name="Madinger N."/>
            <person name="Lenaerts A."/>
            <person name="Ordway D."/>
            <person name="DeGroote M.A."/>
            <person name="Parker T."/>
            <person name="Sizemore C."/>
            <person name="Tallon L.J."/>
            <person name="Sadzewicz L.K."/>
            <person name="Sengamalay N."/>
            <person name="Fraser C.M."/>
            <person name="Hine E."/>
            <person name="Shefchek K.A."/>
            <person name="Das S.P."/>
            <person name="Tettelin H."/>
        </authorList>
    </citation>
    <scope>NUCLEOTIDE SEQUENCE [LARGE SCALE GENOMIC DNA]</scope>
    <source>
        <strain evidence="1 2">21</strain>
    </source>
</reference>
<evidence type="ECO:0000313" key="1">
    <source>
        <dbReference type="EMBL" id="EUA47903.1"/>
    </source>
</evidence>
<comment type="caution">
    <text evidence="1">The sequence shown here is derived from an EMBL/GenBank/DDBJ whole genome shotgun (WGS) entry which is preliminary data.</text>
</comment>
<organism evidence="1 2">
    <name type="scientific">Mycobacteroides abscessus 21</name>
    <dbReference type="NCBI Taxonomy" id="1299324"/>
    <lineage>
        <taxon>Bacteria</taxon>
        <taxon>Bacillati</taxon>
        <taxon>Actinomycetota</taxon>
        <taxon>Actinomycetes</taxon>
        <taxon>Mycobacteriales</taxon>
        <taxon>Mycobacteriaceae</taxon>
        <taxon>Mycobacteroides</taxon>
        <taxon>Mycobacteroides abscessus</taxon>
    </lineage>
</organism>
<dbReference type="EMBL" id="JAOF01000001">
    <property type="protein sequence ID" value="EUA47903.1"/>
    <property type="molecule type" value="Genomic_DNA"/>
</dbReference>